<reference evidence="2 3" key="1">
    <citation type="journal article" date="2023" name="Plants (Basel)">
        <title>Bridging the Gap: Combining Genomics and Transcriptomics Approaches to Understand Stylosanthes scabra, an Orphan Legume from the Brazilian Caatinga.</title>
        <authorList>
            <person name="Ferreira-Neto J.R.C."/>
            <person name="da Silva M.D."/>
            <person name="Binneck E."/>
            <person name="de Melo N.F."/>
            <person name="da Silva R.H."/>
            <person name="de Melo A.L.T.M."/>
            <person name="Pandolfi V."/>
            <person name="Bustamante F.O."/>
            <person name="Brasileiro-Vidal A.C."/>
            <person name="Benko-Iseppon A.M."/>
        </authorList>
    </citation>
    <scope>NUCLEOTIDE SEQUENCE [LARGE SCALE GENOMIC DNA]</scope>
    <source>
        <tissue evidence="2">Leaves</tissue>
    </source>
</reference>
<feature type="compositionally biased region" description="Basic residues" evidence="1">
    <location>
        <begin position="15"/>
        <end position="29"/>
    </location>
</feature>
<dbReference type="Proteomes" id="UP001341840">
    <property type="component" value="Unassembled WGS sequence"/>
</dbReference>
<proteinExistence type="predicted"/>
<gene>
    <name evidence="2" type="ORF">PIB30_012408</name>
</gene>
<comment type="caution">
    <text evidence="2">The sequence shown here is derived from an EMBL/GenBank/DDBJ whole genome shotgun (WGS) entry which is preliminary data.</text>
</comment>
<name>A0ABU6R6C5_9FABA</name>
<accession>A0ABU6R6C5</accession>
<evidence type="ECO:0000313" key="2">
    <source>
        <dbReference type="EMBL" id="MED6119501.1"/>
    </source>
</evidence>
<protein>
    <submittedName>
        <fullName evidence="2">Uncharacterized protein</fullName>
    </submittedName>
</protein>
<feature type="region of interest" description="Disordered" evidence="1">
    <location>
        <begin position="1"/>
        <end position="35"/>
    </location>
</feature>
<evidence type="ECO:0000256" key="1">
    <source>
        <dbReference type="SAM" id="MobiDB-lite"/>
    </source>
</evidence>
<sequence length="100" mass="10590">MGLRKVGQSTNNKKSQVKHSKTVNIRHKTSSSGTSLSIHTANICFAIQTPRRCGSGSLKALDDFVTAALQFGERPKATSTASAGGSERRSPWALVAFGSL</sequence>
<evidence type="ECO:0000313" key="3">
    <source>
        <dbReference type="Proteomes" id="UP001341840"/>
    </source>
</evidence>
<organism evidence="2 3">
    <name type="scientific">Stylosanthes scabra</name>
    <dbReference type="NCBI Taxonomy" id="79078"/>
    <lineage>
        <taxon>Eukaryota</taxon>
        <taxon>Viridiplantae</taxon>
        <taxon>Streptophyta</taxon>
        <taxon>Embryophyta</taxon>
        <taxon>Tracheophyta</taxon>
        <taxon>Spermatophyta</taxon>
        <taxon>Magnoliopsida</taxon>
        <taxon>eudicotyledons</taxon>
        <taxon>Gunneridae</taxon>
        <taxon>Pentapetalae</taxon>
        <taxon>rosids</taxon>
        <taxon>fabids</taxon>
        <taxon>Fabales</taxon>
        <taxon>Fabaceae</taxon>
        <taxon>Papilionoideae</taxon>
        <taxon>50 kb inversion clade</taxon>
        <taxon>dalbergioids sensu lato</taxon>
        <taxon>Dalbergieae</taxon>
        <taxon>Pterocarpus clade</taxon>
        <taxon>Stylosanthes</taxon>
    </lineage>
</organism>
<keyword evidence="3" id="KW-1185">Reference proteome</keyword>
<dbReference type="EMBL" id="JASCZI010030239">
    <property type="protein sequence ID" value="MED6119501.1"/>
    <property type="molecule type" value="Genomic_DNA"/>
</dbReference>